<evidence type="ECO:0000256" key="4">
    <source>
        <dbReference type="ARBA" id="ARBA00022553"/>
    </source>
</evidence>
<evidence type="ECO:0000256" key="8">
    <source>
        <dbReference type="ARBA" id="ARBA00023242"/>
    </source>
</evidence>
<evidence type="ECO:0000256" key="1">
    <source>
        <dbReference type="ARBA" id="ARBA00004123"/>
    </source>
</evidence>
<evidence type="ECO:0000256" key="10">
    <source>
        <dbReference type="ARBA" id="ARBA00069654"/>
    </source>
</evidence>
<dbReference type="AlphaFoldDB" id="A0A8T2N3Q2"/>
<dbReference type="GO" id="GO:0003677">
    <property type="term" value="F:DNA binding"/>
    <property type="evidence" value="ECO:0007669"/>
    <property type="project" value="UniProtKB-KW"/>
</dbReference>
<evidence type="ECO:0000256" key="6">
    <source>
        <dbReference type="ARBA" id="ARBA00022843"/>
    </source>
</evidence>
<evidence type="ECO:0000256" key="3">
    <source>
        <dbReference type="ARBA" id="ARBA00022499"/>
    </source>
</evidence>
<evidence type="ECO:0000259" key="12">
    <source>
        <dbReference type="Pfam" id="PF05460"/>
    </source>
</evidence>
<sequence>MEKEMFRKLAAKMGITSTKILSQAEEYMRLSQVKCTGLRTITVTSKAVICLDLAATVMRFPVDKEYLVKLSGLNKKMYQSSLKSMECMLGLETHLGLRELAVQYGCTDAVNASATILKRYAASLPEVQQQDVDLSKPLFTTAALFTACKCMKIKVDKKLAASSGAKRAIFDRLCAQLQKHGQEVCSKGPPLKEPSKTAQKRPKVVLDDVEQEEQEDEILASPKQQKTDPEVCAKQDYEEWKKRILENALKSKKTDV</sequence>
<accession>A0A8T2N3Q2</accession>
<dbReference type="GO" id="GO:0006270">
    <property type="term" value="P:DNA replication initiation"/>
    <property type="evidence" value="ECO:0007669"/>
    <property type="project" value="TreeGrafter"/>
</dbReference>
<evidence type="ECO:0000256" key="5">
    <source>
        <dbReference type="ARBA" id="ARBA00022705"/>
    </source>
</evidence>
<dbReference type="GO" id="GO:0005664">
    <property type="term" value="C:nuclear origin of replication recognition complex"/>
    <property type="evidence" value="ECO:0007669"/>
    <property type="project" value="InterPro"/>
</dbReference>
<evidence type="ECO:0000256" key="9">
    <source>
        <dbReference type="ARBA" id="ARBA00062917"/>
    </source>
</evidence>
<dbReference type="InterPro" id="IPR054113">
    <property type="entry name" value="ORC6_cyclin-like_2nd"/>
</dbReference>
<comment type="caution">
    <text evidence="14">The sequence shown here is derived from an EMBL/GenBank/DDBJ whole genome shotgun (WGS) entry which is preliminary data.</text>
</comment>
<feature type="domain" description="ORC6 second cyclin-like" evidence="13">
    <location>
        <begin position="95"/>
        <end position="179"/>
    </location>
</feature>
<evidence type="ECO:0000259" key="13">
    <source>
        <dbReference type="Pfam" id="PF21913"/>
    </source>
</evidence>
<feature type="region of interest" description="Disordered" evidence="11">
    <location>
        <begin position="184"/>
        <end position="231"/>
    </location>
</feature>
<dbReference type="Pfam" id="PF05460">
    <property type="entry name" value="ORC6"/>
    <property type="match status" value="1"/>
</dbReference>
<evidence type="ECO:0000256" key="7">
    <source>
        <dbReference type="ARBA" id="ARBA00023125"/>
    </source>
</evidence>
<dbReference type="PANTHER" id="PTHR13394">
    <property type="entry name" value="ORIGIN RECOGNITION COMPLEX SUBUNIT 6"/>
    <property type="match status" value="1"/>
</dbReference>
<dbReference type="PANTHER" id="PTHR13394:SF0">
    <property type="entry name" value="ORIGIN RECOGNITION COMPLEX SUBUNIT 6"/>
    <property type="match status" value="1"/>
</dbReference>
<reference evidence="14" key="1">
    <citation type="thesis" date="2021" institute="BYU ScholarsArchive" country="Provo, UT, USA">
        <title>Applications of and Algorithms for Genome Assembly and Genomic Analyses with an Emphasis on Marine Teleosts.</title>
        <authorList>
            <person name="Pickett B.D."/>
        </authorList>
    </citation>
    <scope>NUCLEOTIDE SEQUENCE</scope>
    <source>
        <strain evidence="14">HI-2016</strain>
    </source>
</reference>
<feature type="compositionally biased region" description="Acidic residues" evidence="11">
    <location>
        <begin position="207"/>
        <end position="218"/>
    </location>
</feature>
<evidence type="ECO:0000256" key="11">
    <source>
        <dbReference type="SAM" id="MobiDB-lite"/>
    </source>
</evidence>
<dbReference type="InterPro" id="IPR008721">
    <property type="entry name" value="ORC6_cyclin_first"/>
</dbReference>
<protein>
    <recommendedName>
        <fullName evidence="10">Origin recognition complex subunit 6</fullName>
    </recommendedName>
</protein>
<keyword evidence="4" id="KW-0597">Phosphoprotein</keyword>
<name>A0A8T2N3Q2_9TELE</name>
<dbReference type="FunFam" id="1.10.472.10:FF:000054">
    <property type="entry name" value="origin recognition complex subunit 6"/>
    <property type="match status" value="1"/>
</dbReference>
<keyword evidence="15" id="KW-1185">Reference proteome</keyword>
<dbReference type="Proteomes" id="UP000824540">
    <property type="component" value="Unassembled WGS sequence"/>
</dbReference>
<evidence type="ECO:0000313" key="14">
    <source>
        <dbReference type="EMBL" id="KAG9334823.1"/>
    </source>
</evidence>
<keyword evidence="7" id="KW-0238">DNA-binding</keyword>
<dbReference type="CDD" id="cd11583">
    <property type="entry name" value="Orc6_mid"/>
    <property type="match status" value="1"/>
</dbReference>
<dbReference type="Pfam" id="PF21913">
    <property type="entry name" value="ORC6_2nd"/>
    <property type="match status" value="1"/>
</dbReference>
<evidence type="ECO:0000313" key="15">
    <source>
        <dbReference type="Proteomes" id="UP000824540"/>
    </source>
</evidence>
<proteinExistence type="inferred from homology"/>
<comment type="subunit">
    <text evidence="9">Component of ORC, a complex composed of at least 6 subunits: ORC1, ORC2, ORC3, ORC4, ORC5 and ORC6. ORC is regulated in a cell-cycle dependent manner. It is sequentially assembled at the exit from anaphase of mitosis and disassembled as cells enter S phase. Interacts with DBF4.</text>
</comment>
<keyword evidence="8" id="KW-0539">Nucleus</keyword>
<feature type="domain" description="ORC6 first cyclin-like" evidence="12">
    <location>
        <begin position="7"/>
        <end position="92"/>
    </location>
</feature>
<dbReference type="CDD" id="cd16075">
    <property type="entry name" value="ORC6_CTD"/>
    <property type="match status" value="1"/>
</dbReference>
<keyword evidence="3" id="KW-1017">Isopeptide bond</keyword>
<evidence type="ECO:0000256" key="2">
    <source>
        <dbReference type="ARBA" id="ARBA00010840"/>
    </source>
</evidence>
<organism evidence="14 15">
    <name type="scientific">Albula glossodonta</name>
    <name type="common">roundjaw bonefish</name>
    <dbReference type="NCBI Taxonomy" id="121402"/>
    <lineage>
        <taxon>Eukaryota</taxon>
        <taxon>Metazoa</taxon>
        <taxon>Chordata</taxon>
        <taxon>Craniata</taxon>
        <taxon>Vertebrata</taxon>
        <taxon>Euteleostomi</taxon>
        <taxon>Actinopterygii</taxon>
        <taxon>Neopterygii</taxon>
        <taxon>Teleostei</taxon>
        <taxon>Albuliformes</taxon>
        <taxon>Albulidae</taxon>
        <taxon>Albula</taxon>
    </lineage>
</organism>
<gene>
    <name evidence="14" type="ORF">JZ751_006453</name>
</gene>
<dbReference type="InterPro" id="IPR020529">
    <property type="entry name" value="ORC6_met/pln"/>
</dbReference>
<comment type="subcellular location">
    <subcellularLocation>
        <location evidence="1">Nucleus</location>
    </subcellularLocation>
</comment>
<dbReference type="Gene3D" id="1.10.472.10">
    <property type="entry name" value="Cyclin-like"/>
    <property type="match status" value="1"/>
</dbReference>
<keyword evidence="6" id="KW-0832">Ubl conjugation</keyword>
<dbReference type="OrthoDB" id="5552484at2759"/>
<keyword evidence="5" id="KW-0235">DNA replication</keyword>
<dbReference type="EMBL" id="JAFBMS010000137">
    <property type="protein sequence ID" value="KAG9334823.1"/>
    <property type="molecule type" value="Genomic_DNA"/>
</dbReference>
<comment type="similarity">
    <text evidence="2">Belongs to the ORC6 family.</text>
</comment>